<comment type="caution">
    <text evidence="2">The sequence shown here is derived from an EMBL/GenBank/DDBJ whole genome shotgun (WGS) entry which is preliminary data.</text>
</comment>
<organism evidence="2">
    <name type="scientific">bioreactor metagenome</name>
    <dbReference type="NCBI Taxonomy" id="1076179"/>
    <lineage>
        <taxon>unclassified sequences</taxon>
        <taxon>metagenomes</taxon>
        <taxon>ecological metagenomes</taxon>
    </lineage>
</organism>
<dbReference type="GO" id="GO:0003677">
    <property type="term" value="F:DNA binding"/>
    <property type="evidence" value="ECO:0007669"/>
    <property type="project" value="InterPro"/>
</dbReference>
<accession>A0A644YFM1</accession>
<gene>
    <name evidence="2" type="ORF">SDC9_73195</name>
</gene>
<dbReference type="Pfam" id="PF00196">
    <property type="entry name" value="GerE"/>
    <property type="match status" value="1"/>
</dbReference>
<name>A0A644YFM1_9ZZZZ</name>
<dbReference type="AlphaFoldDB" id="A0A644YFM1"/>
<protein>
    <recommendedName>
        <fullName evidence="1">HTH luxR-type domain-containing protein</fullName>
    </recommendedName>
</protein>
<reference evidence="2" key="1">
    <citation type="submission" date="2019-08" db="EMBL/GenBank/DDBJ databases">
        <authorList>
            <person name="Kucharzyk K."/>
            <person name="Murdoch R.W."/>
            <person name="Higgins S."/>
            <person name="Loffler F."/>
        </authorList>
    </citation>
    <scope>NUCLEOTIDE SEQUENCE</scope>
</reference>
<dbReference type="SUPFAM" id="SSF46894">
    <property type="entry name" value="C-terminal effector domain of the bipartite response regulators"/>
    <property type="match status" value="1"/>
</dbReference>
<dbReference type="InterPro" id="IPR016032">
    <property type="entry name" value="Sig_transdc_resp-reg_C-effctor"/>
</dbReference>
<proteinExistence type="predicted"/>
<evidence type="ECO:0000313" key="2">
    <source>
        <dbReference type="EMBL" id="MPM26691.1"/>
    </source>
</evidence>
<dbReference type="EMBL" id="VSSQ01004799">
    <property type="protein sequence ID" value="MPM26691.1"/>
    <property type="molecule type" value="Genomic_DNA"/>
</dbReference>
<sequence length="138" mass="15449">MPSIVVFNDEGNVVYQNTVDDVHELVKTIRDGGDLPGFSESPPPVRINGLIILAEQSRVCRRPKPKLTQKQCQVLQCLANSLTPEQTAMKMGLSEESIRLYLKILKKKFKTESRDQLMAMAGYLGLCNPYQNEPPEAS</sequence>
<dbReference type="PROSITE" id="PS50043">
    <property type="entry name" value="HTH_LUXR_2"/>
    <property type="match status" value="1"/>
</dbReference>
<dbReference type="Gene3D" id="1.10.10.10">
    <property type="entry name" value="Winged helix-like DNA-binding domain superfamily/Winged helix DNA-binding domain"/>
    <property type="match status" value="1"/>
</dbReference>
<dbReference type="GO" id="GO:0006355">
    <property type="term" value="P:regulation of DNA-templated transcription"/>
    <property type="evidence" value="ECO:0007669"/>
    <property type="project" value="InterPro"/>
</dbReference>
<feature type="domain" description="HTH luxR-type" evidence="1">
    <location>
        <begin position="60"/>
        <end position="125"/>
    </location>
</feature>
<dbReference type="SMART" id="SM00421">
    <property type="entry name" value="HTH_LUXR"/>
    <property type="match status" value="1"/>
</dbReference>
<dbReference type="InterPro" id="IPR036388">
    <property type="entry name" value="WH-like_DNA-bd_sf"/>
</dbReference>
<dbReference type="InterPro" id="IPR000792">
    <property type="entry name" value="Tscrpt_reg_LuxR_C"/>
</dbReference>
<evidence type="ECO:0000259" key="1">
    <source>
        <dbReference type="PROSITE" id="PS50043"/>
    </source>
</evidence>